<dbReference type="AlphaFoldDB" id="A0A4C1WYZ5"/>
<protein>
    <recommendedName>
        <fullName evidence="3">RNA-directed DNA polymerase from mobile element jockey</fullName>
    </recommendedName>
</protein>
<proteinExistence type="predicted"/>
<name>A0A4C1WYZ5_EUMVA</name>
<dbReference type="InterPro" id="IPR036691">
    <property type="entry name" value="Endo/exonu/phosph_ase_sf"/>
</dbReference>
<organism evidence="1 2">
    <name type="scientific">Eumeta variegata</name>
    <name type="common">Bagworm moth</name>
    <name type="synonym">Eumeta japonica</name>
    <dbReference type="NCBI Taxonomy" id="151549"/>
    <lineage>
        <taxon>Eukaryota</taxon>
        <taxon>Metazoa</taxon>
        <taxon>Ecdysozoa</taxon>
        <taxon>Arthropoda</taxon>
        <taxon>Hexapoda</taxon>
        <taxon>Insecta</taxon>
        <taxon>Pterygota</taxon>
        <taxon>Neoptera</taxon>
        <taxon>Endopterygota</taxon>
        <taxon>Lepidoptera</taxon>
        <taxon>Glossata</taxon>
        <taxon>Ditrysia</taxon>
        <taxon>Tineoidea</taxon>
        <taxon>Psychidae</taxon>
        <taxon>Oiketicinae</taxon>
        <taxon>Eumeta</taxon>
    </lineage>
</organism>
<reference evidence="1 2" key="1">
    <citation type="journal article" date="2019" name="Commun. Biol.">
        <title>The bagworm genome reveals a unique fibroin gene that provides high tensile strength.</title>
        <authorList>
            <person name="Kono N."/>
            <person name="Nakamura H."/>
            <person name="Ohtoshi R."/>
            <person name="Tomita M."/>
            <person name="Numata K."/>
            <person name="Arakawa K."/>
        </authorList>
    </citation>
    <scope>NUCLEOTIDE SEQUENCE [LARGE SCALE GENOMIC DNA]</scope>
</reference>
<gene>
    <name evidence="1" type="ORF">EVAR_23582_1</name>
</gene>
<dbReference type="EMBL" id="BGZK01000686">
    <property type="protein sequence ID" value="GBP56143.1"/>
    <property type="molecule type" value="Genomic_DNA"/>
</dbReference>
<evidence type="ECO:0000313" key="2">
    <source>
        <dbReference type="Proteomes" id="UP000299102"/>
    </source>
</evidence>
<dbReference type="OrthoDB" id="410155at2759"/>
<dbReference type="SUPFAM" id="SSF56219">
    <property type="entry name" value="DNase I-like"/>
    <property type="match status" value="1"/>
</dbReference>
<dbReference type="Proteomes" id="UP000299102">
    <property type="component" value="Unassembled WGS sequence"/>
</dbReference>
<evidence type="ECO:0000313" key="1">
    <source>
        <dbReference type="EMBL" id="GBP56143.1"/>
    </source>
</evidence>
<comment type="caution">
    <text evidence="1">The sequence shown here is derived from an EMBL/GenBank/DDBJ whole genome shotgun (WGS) entry which is preliminary data.</text>
</comment>
<dbReference type="Gene3D" id="3.60.10.10">
    <property type="entry name" value="Endonuclease/exonuclease/phosphatase"/>
    <property type="match status" value="1"/>
</dbReference>
<keyword evidence="2" id="KW-1185">Reference proteome</keyword>
<sequence>MSEHSIDIALVEEAFLKLSRPKACAIAGYAQLRTGRMFARERGTAVYYKRSLHRCPIITPSLINMEATGCRLAVTGHGTLVIVSVYLPSPKKLLRHDLRALLALRDAVILFDDFNCKSPRRGCSITNYNGDRFTRLEDRLRID</sequence>
<evidence type="ECO:0008006" key="3">
    <source>
        <dbReference type="Google" id="ProtNLM"/>
    </source>
</evidence>
<accession>A0A4C1WYZ5</accession>